<accession>A0ABW2A799</accession>
<dbReference type="Proteomes" id="UP001596422">
    <property type="component" value="Unassembled WGS sequence"/>
</dbReference>
<organism evidence="2 3">
    <name type="scientific">Marinobacterium aestuariivivens</name>
    <dbReference type="NCBI Taxonomy" id="1698799"/>
    <lineage>
        <taxon>Bacteria</taxon>
        <taxon>Pseudomonadati</taxon>
        <taxon>Pseudomonadota</taxon>
        <taxon>Gammaproteobacteria</taxon>
        <taxon>Oceanospirillales</taxon>
        <taxon>Oceanospirillaceae</taxon>
        <taxon>Marinobacterium</taxon>
    </lineage>
</organism>
<dbReference type="PANTHER" id="PTHR42831">
    <property type="entry name" value="FE-S PROTEIN MATURATION AUXILIARY FACTOR YITW"/>
    <property type="match status" value="1"/>
</dbReference>
<dbReference type="Pfam" id="PF01883">
    <property type="entry name" value="FeS_assembly_P"/>
    <property type="match status" value="1"/>
</dbReference>
<evidence type="ECO:0000259" key="1">
    <source>
        <dbReference type="Pfam" id="PF01883"/>
    </source>
</evidence>
<dbReference type="InterPro" id="IPR002744">
    <property type="entry name" value="MIP18-like"/>
</dbReference>
<reference evidence="3" key="1">
    <citation type="journal article" date="2019" name="Int. J. Syst. Evol. Microbiol.">
        <title>The Global Catalogue of Microorganisms (GCM) 10K type strain sequencing project: providing services to taxonomists for standard genome sequencing and annotation.</title>
        <authorList>
            <consortium name="The Broad Institute Genomics Platform"/>
            <consortium name="The Broad Institute Genome Sequencing Center for Infectious Disease"/>
            <person name="Wu L."/>
            <person name="Ma J."/>
        </authorList>
    </citation>
    <scope>NUCLEOTIDE SEQUENCE [LARGE SCALE GENOMIC DNA]</scope>
    <source>
        <strain evidence="3">NBRC 111756</strain>
    </source>
</reference>
<feature type="domain" description="MIP18 family-like" evidence="1">
    <location>
        <begin position="3"/>
        <end position="74"/>
    </location>
</feature>
<dbReference type="SUPFAM" id="SSF117916">
    <property type="entry name" value="Fe-S cluster assembly (FSCA) domain-like"/>
    <property type="match status" value="1"/>
</dbReference>
<proteinExistence type="predicted"/>
<dbReference type="InterPro" id="IPR052339">
    <property type="entry name" value="Fe-S_Maturation_MIP18"/>
</dbReference>
<dbReference type="InterPro" id="IPR034904">
    <property type="entry name" value="FSCA_dom_sf"/>
</dbReference>
<keyword evidence="3" id="KW-1185">Reference proteome</keyword>
<dbReference type="PANTHER" id="PTHR42831:SF1">
    <property type="entry name" value="FE-S PROTEIN MATURATION AUXILIARY FACTOR YITW"/>
    <property type="match status" value="1"/>
</dbReference>
<comment type="caution">
    <text evidence="2">The sequence shown here is derived from an EMBL/GenBank/DDBJ whole genome shotgun (WGS) entry which is preliminary data.</text>
</comment>
<name>A0ABW2A799_9GAMM</name>
<evidence type="ECO:0000313" key="3">
    <source>
        <dbReference type="Proteomes" id="UP001596422"/>
    </source>
</evidence>
<evidence type="ECO:0000313" key="2">
    <source>
        <dbReference type="EMBL" id="MFC6673277.1"/>
    </source>
</evidence>
<sequence length="98" mass="11050">MKRVLRSCYDPEIPVDILELGLVYRCDVEPLPDGHVRVDIDMTLTAPGCGMGAVLVAEVRQRLLRLPDVREVDVHLVFDPPWDQSRMSEAARLKLGLL</sequence>
<dbReference type="EMBL" id="JBHSWE010000001">
    <property type="protein sequence ID" value="MFC6673277.1"/>
    <property type="molecule type" value="Genomic_DNA"/>
</dbReference>
<dbReference type="RefSeq" id="WP_379911649.1">
    <property type="nucleotide sequence ID" value="NZ_JBHSWE010000001.1"/>
</dbReference>
<gene>
    <name evidence="2" type="ORF">ACFQDL_26700</name>
</gene>
<protein>
    <submittedName>
        <fullName evidence="2">Iron-sulfur cluster assembly protein</fullName>
    </submittedName>
</protein>
<dbReference type="Gene3D" id="3.30.300.130">
    <property type="entry name" value="Fe-S cluster assembly (FSCA)"/>
    <property type="match status" value="1"/>
</dbReference>